<evidence type="ECO:0000256" key="1">
    <source>
        <dbReference type="ARBA" id="ARBA00005638"/>
    </source>
</evidence>
<dbReference type="GO" id="GO:0006783">
    <property type="term" value="P:heme biosynthetic process"/>
    <property type="evidence" value="ECO:0007669"/>
    <property type="project" value="TreeGrafter"/>
</dbReference>
<dbReference type="AlphaFoldDB" id="A0AAP0MBN2"/>
<dbReference type="InterPro" id="IPR022417">
    <property type="entry name" value="Porphobilin_deaminase_N"/>
</dbReference>
<accession>A0AAP0MBN2</accession>
<evidence type="ECO:0000256" key="3">
    <source>
        <dbReference type="ARBA" id="ARBA00022679"/>
    </source>
</evidence>
<evidence type="ECO:0000313" key="6">
    <source>
        <dbReference type="EMBL" id="KAK9198975.1"/>
    </source>
</evidence>
<name>A0AAP0MBN2_9ROSI</name>
<dbReference type="GO" id="GO:0005737">
    <property type="term" value="C:cytoplasm"/>
    <property type="evidence" value="ECO:0007669"/>
    <property type="project" value="TreeGrafter"/>
</dbReference>
<dbReference type="GO" id="GO:0004418">
    <property type="term" value="F:hydroxymethylbilane synthase activity"/>
    <property type="evidence" value="ECO:0007669"/>
    <property type="project" value="UniProtKB-EC"/>
</dbReference>
<keyword evidence="3" id="KW-0808">Transferase</keyword>
<keyword evidence="7" id="KW-1185">Reference proteome</keyword>
<feature type="domain" description="Porphobilinogen deaminase N-terminal" evidence="5">
    <location>
        <begin position="85"/>
        <end position="147"/>
    </location>
</feature>
<dbReference type="EC" id="2.5.1.61" evidence="2"/>
<dbReference type="PANTHER" id="PTHR11557:SF0">
    <property type="entry name" value="PORPHOBILINOGEN DEAMINASE"/>
    <property type="match status" value="1"/>
</dbReference>
<comment type="similarity">
    <text evidence="1">Belongs to the HMBS family.</text>
</comment>
<evidence type="ECO:0000256" key="4">
    <source>
        <dbReference type="ARBA" id="ARBA00023244"/>
    </source>
</evidence>
<dbReference type="SUPFAM" id="SSF53850">
    <property type="entry name" value="Periplasmic binding protein-like II"/>
    <property type="match status" value="1"/>
</dbReference>
<evidence type="ECO:0000256" key="2">
    <source>
        <dbReference type="ARBA" id="ARBA00012655"/>
    </source>
</evidence>
<dbReference type="Proteomes" id="UP001428341">
    <property type="component" value="Unassembled WGS sequence"/>
</dbReference>
<evidence type="ECO:0000313" key="7">
    <source>
        <dbReference type="Proteomes" id="UP001428341"/>
    </source>
</evidence>
<gene>
    <name evidence="6" type="ORF">WN944_014162</name>
</gene>
<dbReference type="Pfam" id="PF01379">
    <property type="entry name" value="Porphobil_deam"/>
    <property type="match status" value="1"/>
</dbReference>
<dbReference type="PANTHER" id="PTHR11557">
    <property type="entry name" value="PORPHOBILINOGEN DEAMINASE"/>
    <property type="match status" value="1"/>
</dbReference>
<keyword evidence="4" id="KW-0627">Porphyrin biosynthesis</keyword>
<evidence type="ECO:0000259" key="5">
    <source>
        <dbReference type="Pfam" id="PF01379"/>
    </source>
</evidence>
<reference evidence="6 7" key="1">
    <citation type="submission" date="2024-05" db="EMBL/GenBank/DDBJ databases">
        <title>Haplotype-resolved chromosome-level genome assembly of Huyou (Citrus changshanensis).</title>
        <authorList>
            <person name="Miao C."/>
            <person name="Chen W."/>
            <person name="Wu Y."/>
            <person name="Wang L."/>
            <person name="Zhao S."/>
            <person name="Grierson D."/>
            <person name="Xu C."/>
            <person name="Chen K."/>
        </authorList>
    </citation>
    <scope>NUCLEOTIDE SEQUENCE [LARGE SCALE GENOMIC DNA]</scope>
    <source>
        <strain evidence="6">01-14</strain>
        <tissue evidence="6">Leaf</tissue>
    </source>
</reference>
<organism evidence="6 7">
    <name type="scientific">Citrus x changshan-huyou</name>
    <dbReference type="NCBI Taxonomy" id="2935761"/>
    <lineage>
        <taxon>Eukaryota</taxon>
        <taxon>Viridiplantae</taxon>
        <taxon>Streptophyta</taxon>
        <taxon>Embryophyta</taxon>
        <taxon>Tracheophyta</taxon>
        <taxon>Spermatophyta</taxon>
        <taxon>Magnoliopsida</taxon>
        <taxon>eudicotyledons</taxon>
        <taxon>Gunneridae</taxon>
        <taxon>Pentapetalae</taxon>
        <taxon>rosids</taxon>
        <taxon>malvids</taxon>
        <taxon>Sapindales</taxon>
        <taxon>Rutaceae</taxon>
        <taxon>Aurantioideae</taxon>
        <taxon>Citrus</taxon>
    </lineage>
</organism>
<proteinExistence type="inferred from homology"/>
<dbReference type="InterPro" id="IPR000860">
    <property type="entry name" value="HemC"/>
</dbReference>
<protein>
    <recommendedName>
        <fullName evidence="2">hydroxymethylbilane synthase</fullName>
        <ecNumber evidence="2">2.5.1.61</ecNumber>
    </recommendedName>
</protein>
<sequence>MEQARQVAPNQYMKMLIILQAESFSSLWETMVDDEDIPMACHWCHGRECVTANQSTKFAYKPHLLNYLLEAQLVLLHLEESLNYFADIHCLMMTRLRKLNKGVIQATLLALAGLKCLNMTENVTNSLPIDDMLLAVAQGAIGIACRMRLASEGVVTVATAKLEEELLLAVQ</sequence>
<dbReference type="Gene3D" id="3.40.190.10">
    <property type="entry name" value="Periplasmic binding protein-like II"/>
    <property type="match status" value="1"/>
</dbReference>
<dbReference type="EMBL" id="JBCGBO010000005">
    <property type="protein sequence ID" value="KAK9198975.1"/>
    <property type="molecule type" value="Genomic_DNA"/>
</dbReference>
<comment type="caution">
    <text evidence="6">The sequence shown here is derived from an EMBL/GenBank/DDBJ whole genome shotgun (WGS) entry which is preliminary data.</text>
</comment>